<dbReference type="SUPFAM" id="SSF55797">
    <property type="entry name" value="PR-1-like"/>
    <property type="match status" value="1"/>
</dbReference>
<dbReference type="SMART" id="SM00198">
    <property type="entry name" value="SCP"/>
    <property type="match status" value="1"/>
</dbReference>
<accession>A0AAN8FES0</accession>
<evidence type="ECO:0000256" key="1">
    <source>
        <dbReference type="SAM" id="MobiDB-lite"/>
    </source>
</evidence>
<evidence type="ECO:0000259" key="2">
    <source>
        <dbReference type="SMART" id="SM00198"/>
    </source>
</evidence>
<dbReference type="InterPro" id="IPR018244">
    <property type="entry name" value="Allrgn_V5/Tpx1_CS"/>
</dbReference>
<proteinExistence type="predicted"/>
<feature type="region of interest" description="Disordered" evidence="1">
    <location>
        <begin position="1"/>
        <end position="67"/>
    </location>
</feature>
<dbReference type="PANTHER" id="PTHR10334">
    <property type="entry name" value="CYSTEINE-RICH SECRETORY PROTEIN-RELATED"/>
    <property type="match status" value="1"/>
</dbReference>
<protein>
    <submittedName>
        <fullName evidence="3">SCP domain-containing protein</fullName>
    </submittedName>
</protein>
<dbReference type="InterPro" id="IPR001283">
    <property type="entry name" value="CRISP-related"/>
</dbReference>
<dbReference type="CDD" id="cd05380">
    <property type="entry name" value="CAP_euk"/>
    <property type="match status" value="1"/>
</dbReference>
<dbReference type="Proteomes" id="UP001331761">
    <property type="component" value="Unassembled WGS sequence"/>
</dbReference>
<dbReference type="InterPro" id="IPR035940">
    <property type="entry name" value="CAP_sf"/>
</dbReference>
<feature type="compositionally biased region" description="Polar residues" evidence="1">
    <location>
        <begin position="1"/>
        <end position="11"/>
    </location>
</feature>
<evidence type="ECO:0000313" key="4">
    <source>
        <dbReference type="Proteomes" id="UP001331761"/>
    </source>
</evidence>
<feature type="compositionally biased region" description="Low complexity" evidence="1">
    <location>
        <begin position="16"/>
        <end position="62"/>
    </location>
</feature>
<dbReference type="InterPro" id="IPR014044">
    <property type="entry name" value="CAP_dom"/>
</dbReference>
<comment type="caution">
    <text evidence="3">The sequence shown here is derived from an EMBL/GenBank/DDBJ whole genome shotgun (WGS) entry which is preliminary data.</text>
</comment>
<evidence type="ECO:0000313" key="3">
    <source>
        <dbReference type="EMBL" id="KAK5974889.1"/>
    </source>
</evidence>
<dbReference type="Gene3D" id="3.40.33.10">
    <property type="entry name" value="CAP"/>
    <property type="match status" value="1"/>
</dbReference>
<organism evidence="3 4">
    <name type="scientific">Trichostrongylus colubriformis</name>
    <name type="common">Black scour worm</name>
    <dbReference type="NCBI Taxonomy" id="6319"/>
    <lineage>
        <taxon>Eukaryota</taxon>
        <taxon>Metazoa</taxon>
        <taxon>Ecdysozoa</taxon>
        <taxon>Nematoda</taxon>
        <taxon>Chromadorea</taxon>
        <taxon>Rhabditida</taxon>
        <taxon>Rhabditina</taxon>
        <taxon>Rhabditomorpha</taxon>
        <taxon>Strongyloidea</taxon>
        <taxon>Trichostrongylidae</taxon>
        <taxon>Trichostrongylus</taxon>
    </lineage>
</organism>
<name>A0AAN8FES0_TRICO</name>
<dbReference type="EMBL" id="WIXE01013690">
    <property type="protein sequence ID" value="KAK5974889.1"/>
    <property type="molecule type" value="Genomic_DNA"/>
</dbReference>
<sequence>MESTTGASSTVADELPTTTSTTTTTTATSMPSTSETMAPTTSTTKSSTTTTPSMPATTTTMPGSHGNITEEIRLKIVNMHNYRRSRLAQGFVKNGRTGEMLPAGSNIFNMSYSMELEQAAQEYANTCPSTGSTSLNDMGENFASISSNTKTFHDCLYEAIKSFWSQIKTQSITSKVMFTEKLAKRPNAPLKFTQMAWAETYLVGCGVQRCGPNTVVVCRYSPRGNIVNQSIYKRGRMCTACPHDGCTTDRMHQGLCVHQ</sequence>
<dbReference type="AlphaFoldDB" id="A0AAN8FES0"/>
<dbReference type="GO" id="GO:0005576">
    <property type="term" value="C:extracellular region"/>
    <property type="evidence" value="ECO:0007669"/>
    <property type="project" value="InterPro"/>
</dbReference>
<dbReference type="Pfam" id="PF00188">
    <property type="entry name" value="CAP"/>
    <property type="match status" value="1"/>
</dbReference>
<feature type="domain" description="SCP" evidence="2">
    <location>
        <begin position="71"/>
        <end position="228"/>
    </location>
</feature>
<dbReference type="PROSITE" id="PS01010">
    <property type="entry name" value="CRISP_2"/>
    <property type="match status" value="1"/>
</dbReference>
<dbReference type="PRINTS" id="PR00837">
    <property type="entry name" value="V5TPXLIKE"/>
</dbReference>
<keyword evidence="4" id="KW-1185">Reference proteome</keyword>
<reference evidence="3 4" key="1">
    <citation type="submission" date="2019-10" db="EMBL/GenBank/DDBJ databases">
        <title>Assembly and Annotation for the nematode Trichostrongylus colubriformis.</title>
        <authorList>
            <person name="Martin J."/>
        </authorList>
    </citation>
    <scope>NUCLEOTIDE SEQUENCE [LARGE SCALE GENOMIC DNA]</scope>
    <source>
        <strain evidence="3">G859</strain>
        <tissue evidence="3">Whole worm</tissue>
    </source>
</reference>
<gene>
    <name evidence="3" type="ORF">GCK32_008896</name>
</gene>